<sequence>MGLSSLELLEQRLTALEGQFLYFRRPILDEWSGNPRSLSEVQERNTVARGNITMDIRAIADMIQEDPFRA</sequence>
<dbReference type="Proteomes" id="UP000030686">
    <property type="component" value="Unassembled WGS sequence"/>
</dbReference>
<reference evidence="1" key="1">
    <citation type="journal article" date="2014" name="Nat. Commun.">
        <title>Multiple recent horizontal transfers of a large genomic region in cheese making fungi.</title>
        <authorList>
            <person name="Cheeseman K."/>
            <person name="Ropars J."/>
            <person name="Renault P."/>
            <person name="Dupont J."/>
            <person name="Gouzy J."/>
            <person name="Branca A."/>
            <person name="Abraham A.L."/>
            <person name="Ceppi M."/>
            <person name="Conseiller E."/>
            <person name="Debuchy R."/>
            <person name="Malagnac F."/>
            <person name="Goarin A."/>
            <person name="Silar P."/>
            <person name="Lacoste S."/>
            <person name="Sallet E."/>
            <person name="Bensimon A."/>
            <person name="Giraud T."/>
            <person name="Brygoo Y."/>
        </authorList>
    </citation>
    <scope>NUCLEOTIDE SEQUENCE [LARGE SCALE GENOMIC DNA]</scope>
    <source>
        <strain evidence="1">FM164</strain>
    </source>
</reference>
<organism evidence="1 2">
    <name type="scientific">Penicillium roqueforti (strain FM164)</name>
    <dbReference type="NCBI Taxonomy" id="1365484"/>
    <lineage>
        <taxon>Eukaryota</taxon>
        <taxon>Fungi</taxon>
        <taxon>Dikarya</taxon>
        <taxon>Ascomycota</taxon>
        <taxon>Pezizomycotina</taxon>
        <taxon>Eurotiomycetes</taxon>
        <taxon>Eurotiomycetidae</taxon>
        <taxon>Eurotiales</taxon>
        <taxon>Aspergillaceae</taxon>
        <taxon>Penicillium</taxon>
    </lineage>
</organism>
<accession>W6PWG0</accession>
<keyword evidence="2" id="KW-1185">Reference proteome</keyword>
<dbReference type="EMBL" id="HG792015">
    <property type="protein sequence ID" value="CDM28141.1"/>
    <property type="molecule type" value="Genomic_DNA"/>
</dbReference>
<dbReference type="AlphaFoldDB" id="W6PWG0"/>
<name>W6PWG0_PENRF</name>
<gene>
    <name evidence="1" type="ORF">PROQFM164_S01g001952</name>
</gene>
<evidence type="ECO:0000313" key="1">
    <source>
        <dbReference type="EMBL" id="CDM28141.1"/>
    </source>
</evidence>
<proteinExistence type="predicted"/>
<evidence type="ECO:0000313" key="2">
    <source>
        <dbReference type="Proteomes" id="UP000030686"/>
    </source>
</evidence>
<protein>
    <submittedName>
        <fullName evidence="1">Genomic scaffold, ProqFM164S01</fullName>
    </submittedName>
</protein>